<dbReference type="Gene3D" id="3.10.180.10">
    <property type="entry name" value="2,3-Dihydroxybiphenyl 1,2-Dioxygenase, domain 1"/>
    <property type="match status" value="2"/>
</dbReference>
<dbReference type="PANTHER" id="PTHR43279:SF1">
    <property type="entry name" value="CATECHOL-2,3-DIOXYGENASE"/>
    <property type="match status" value="1"/>
</dbReference>
<dbReference type="GO" id="GO:0004462">
    <property type="term" value="F:lactoylglutathione lyase activity"/>
    <property type="evidence" value="ECO:0007669"/>
    <property type="project" value="InterPro"/>
</dbReference>
<dbReference type="eggNOG" id="COG2514">
    <property type="taxonomic scope" value="Bacteria"/>
</dbReference>
<dbReference type="PROSITE" id="PS51819">
    <property type="entry name" value="VOC"/>
    <property type="match status" value="2"/>
</dbReference>
<dbReference type="SUPFAM" id="SSF54593">
    <property type="entry name" value="Glyoxalase/Bleomycin resistance protein/Dihydroxybiphenyl dioxygenase"/>
    <property type="match status" value="2"/>
</dbReference>
<dbReference type="GO" id="GO:0051213">
    <property type="term" value="F:dioxygenase activity"/>
    <property type="evidence" value="ECO:0007669"/>
    <property type="project" value="UniProtKB-KW"/>
</dbReference>
<organism evidence="10 11">
    <name type="scientific">Ureibacillus massiliensis 4400831 = CIP 108448 = CCUG 49529</name>
    <dbReference type="NCBI Taxonomy" id="1211035"/>
    <lineage>
        <taxon>Bacteria</taxon>
        <taxon>Bacillati</taxon>
        <taxon>Bacillota</taxon>
        <taxon>Bacilli</taxon>
        <taxon>Bacillales</taxon>
        <taxon>Caryophanaceae</taxon>
        <taxon>Ureibacillus</taxon>
    </lineage>
</organism>
<dbReference type="CDD" id="cd16359">
    <property type="entry name" value="VOC_BsCatE_like_C"/>
    <property type="match status" value="1"/>
</dbReference>
<keyword evidence="3" id="KW-0479">Metal-binding</keyword>
<accession>A0A0A3IU26</accession>
<gene>
    <name evidence="10" type="ORF">CD30_18885</name>
</gene>
<evidence type="ECO:0000256" key="8">
    <source>
        <dbReference type="RuleBase" id="RU000683"/>
    </source>
</evidence>
<name>A0A0A3IU26_9BACL</name>
<evidence type="ECO:0000256" key="1">
    <source>
        <dbReference type="ARBA" id="ARBA00001954"/>
    </source>
</evidence>
<dbReference type="InterPro" id="IPR004360">
    <property type="entry name" value="Glyas_Fos-R_dOase_dom"/>
</dbReference>
<dbReference type="Proteomes" id="UP000030595">
    <property type="component" value="Unassembled WGS sequence"/>
</dbReference>
<protein>
    <submittedName>
        <fullName evidence="10">Glyoxalase</fullName>
    </submittedName>
</protein>
<evidence type="ECO:0000256" key="3">
    <source>
        <dbReference type="ARBA" id="ARBA00022723"/>
    </source>
</evidence>
<dbReference type="InterPro" id="IPR000486">
    <property type="entry name" value="Xdiol_ring_cleave_dOase_1/2"/>
</dbReference>
<comment type="caution">
    <text evidence="10">The sequence shown here is derived from an EMBL/GenBank/DDBJ whole genome shotgun (WGS) entry which is preliminary data.</text>
</comment>
<dbReference type="InterPro" id="IPR029068">
    <property type="entry name" value="Glyas_Bleomycin-R_OHBP_Dase"/>
</dbReference>
<evidence type="ECO:0000256" key="7">
    <source>
        <dbReference type="ARBA" id="ARBA00023004"/>
    </source>
</evidence>
<dbReference type="Pfam" id="PF00903">
    <property type="entry name" value="Glyoxalase"/>
    <property type="match status" value="2"/>
</dbReference>
<dbReference type="OrthoDB" id="9792626at2"/>
<sequence>MSNHFHKKPNMYVSHVQIKVSNLERSIEFYKKIIGFYVLEQTENSAVLTFDGTTSILSLEQVDNAISLQGGQTGLYHFAILLPTRKDLGNFIQNIIKYNIRIGAGDHHVSEAIYLNDPDGNGIEVYSDRQEEYWIWQDASTVYMTTEQVDIPSVLSEADGAWDGLPNGTVMGHIHLSVADIAASEKFYTSILGFDVVTRYGKQALFVSTGKYHHHIGLNTWESKGGSPAPENSVGLKSFTLVLDNEEQAEKIKNNLLGIGATVDQFDGAPKYGGHQAFSTEDPSGIKIVFTLDGE</sequence>
<dbReference type="PROSITE" id="PS00082">
    <property type="entry name" value="EXTRADIOL_DIOXYGENAS"/>
    <property type="match status" value="1"/>
</dbReference>
<proteinExistence type="inferred from homology"/>
<dbReference type="InterPro" id="IPR037523">
    <property type="entry name" value="VOC_core"/>
</dbReference>
<evidence type="ECO:0000313" key="11">
    <source>
        <dbReference type="Proteomes" id="UP000030595"/>
    </source>
</evidence>
<dbReference type="PANTHER" id="PTHR43279">
    <property type="entry name" value="CATECHOL-2,3-DIOXYGENASE"/>
    <property type="match status" value="1"/>
</dbReference>
<dbReference type="AlphaFoldDB" id="A0A0A3IU26"/>
<evidence type="ECO:0000259" key="9">
    <source>
        <dbReference type="PROSITE" id="PS51819"/>
    </source>
</evidence>
<dbReference type="InterPro" id="IPR018146">
    <property type="entry name" value="Glyoxalase_1_CS"/>
</dbReference>
<keyword evidence="5 8" id="KW-0223">Dioxygenase</keyword>
<dbReference type="EMBL" id="JPVQ01000072">
    <property type="protein sequence ID" value="KGR86960.1"/>
    <property type="molecule type" value="Genomic_DNA"/>
</dbReference>
<feature type="domain" description="VOC" evidence="9">
    <location>
        <begin position="12"/>
        <end position="128"/>
    </location>
</feature>
<keyword evidence="7 8" id="KW-0408">Iron</keyword>
<keyword evidence="4 8" id="KW-0058">Aromatic hydrocarbons catabolism</keyword>
<evidence type="ECO:0000256" key="5">
    <source>
        <dbReference type="ARBA" id="ARBA00022964"/>
    </source>
</evidence>
<evidence type="ECO:0000256" key="4">
    <source>
        <dbReference type="ARBA" id="ARBA00022797"/>
    </source>
</evidence>
<evidence type="ECO:0000256" key="6">
    <source>
        <dbReference type="ARBA" id="ARBA00023002"/>
    </source>
</evidence>
<dbReference type="RefSeq" id="WP_036180297.1">
    <property type="nucleotide sequence ID" value="NZ_AVCZ01000072.1"/>
</dbReference>
<evidence type="ECO:0000256" key="2">
    <source>
        <dbReference type="ARBA" id="ARBA00008784"/>
    </source>
</evidence>
<evidence type="ECO:0000313" key="10">
    <source>
        <dbReference type="EMBL" id="KGR86960.1"/>
    </source>
</evidence>
<keyword evidence="11" id="KW-1185">Reference proteome</keyword>
<dbReference type="PROSITE" id="PS00934">
    <property type="entry name" value="GLYOXALASE_I_1"/>
    <property type="match status" value="1"/>
</dbReference>
<keyword evidence="6 8" id="KW-0560">Oxidoreductase</keyword>
<reference evidence="10 11" key="1">
    <citation type="submission" date="2014-02" db="EMBL/GenBank/DDBJ databases">
        <title>Draft genome sequence of Lysinibacillus massiliensis CCUG 49529.</title>
        <authorList>
            <person name="Zhang F."/>
            <person name="Wang G."/>
            <person name="Zhang L."/>
        </authorList>
    </citation>
    <scope>NUCLEOTIDE SEQUENCE [LARGE SCALE GENOMIC DNA]</scope>
    <source>
        <strain evidence="10 11">CCUG 49529</strain>
    </source>
</reference>
<dbReference type="GO" id="GO:0008198">
    <property type="term" value="F:ferrous iron binding"/>
    <property type="evidence" value="ECO:0007669"/>
    <property type="project" value="InterPro"/>
</dbReference>
<comment type="similarity">
    <text evidence="2 8">Belongs to the extradiol ring-cleavage dioxygenase family.</text>
</comment>
<comment type="cofactor">
    <cofactor evidence="1 8">
        <name>Fe(2+)</name>
        <dbReference type="ChEBI" id="CHEBI:29033"/>
    </cofactor>
</comment>
<feature type="domain" description="VOC" evidence="9">
    <location>
        <begin position="170"/>
        <end position="293"/>
    </location>
</feature>